<evidence type="ECO:0000313" key="8">
    <source>
        <dbReference type="Proteomes" id="UP000059188"/>
    </source>
</evidence>
<protein>
    <submittedName>
        <fullName evidence="7">General alpha-glucoside permease</fullName>
    </submittedName>
</protein>
<dbReference type="EMBL" id="LN679101">
    <property type="protein sequence ID" value="CEL55220.1"/>
    <property type="molecule type" value="Genomic_DNA"/>
</dbReference>
<feature type="transmembrane region" description="Helical" evidence="6">
    <location>
        <begin position="181"/>
        <end position="201"/>
    </location>
</feature>
<evidence type="ECO:0000256" key="5">
    <source>
        <dbReference type="ARBA" id="ARBA00023136"/>
    </source>
</evidence>
<reference evidence="7 8" key="1">
    <citation type="submission" date="2014-11" db="EMBL/GenBank/DDBJ databases">
        <authorList>
            <person name="Wibberg Daniel"/>
        </authorList>
    </citation>
    <scope>NUCLEOTIDE SEQUENCE [LARGE SCALE GENOMIC DNA]</scope>
    <source>
        <strain evidence="7">Rhizoctonia solani AG1-IB 7/3/14</strain>
    </source>
</reference>
<evidence type="ECO:0000256" key="1">
    <source>
        <dbReference type="ARBA" id="ARBA00004141"/>
    </source>
</evidence>
<name>A0A0B7FCC8_THACB</name>
<dbReference type="GO" id="GO:0005886">
    <property type="term" value="C:plasma membrane"/>
    <property type="evidence" value="ECO:0007669"/>
    <property type="project" value="TreeGrafter"/>
</dbReference>
<evidence type="ECO:0000256" key="4">
    <source>
        <dbReference type="ARBA" id="ARBA00022989"/>
    </source>
</evidence>
<keyword evidence="4 6" id="KW-1133">Transmembrane helix</keyword>
<dbReference type="GO" id="GO:0008506">
    <property type="term" value="F:sucrose:proton symporter activity"/>
    <property type="evidence" value="ECO:0007669"/>
    <property type="project" value="TreeGrafter"/>
</dbReference>
<evidence type="ECO:0000313" key="7">
    <source>
        <dbReference type="EMBL" id="CEL55220.1"/>
    </source>
</evidence>
<feature type="transmembrane region" description="Helical" evidence="6">
    <location>
        <begin position="283"/>
        <end position="305"/>
    </location>
</feature>
<feature type="transmembrane region" description="Helical" evidence="6">
    <location>
        <begin position="387"/>
        <end position="407"/>
    </location>
</feature>
<evidence type="ECO:0000256" key="2">
    <source>
        <dbReference type="ARBA" id="ARBA00022448"/>
    </source>
</evidence>
<comment type="subcellular location">
    <subcellularLocation>
        <location evidence="1">Membrane</location>
        <topology evidence="1">Multi-pass membrane protein</topology>
    </subcellularLocation>
</comment>
<evidence type="ECO:0000256" key="3">
    <source>
        <dbReference type="ARBA" id="ARBA00022692"/>
    </source>
</evidence>
<proteinExistence type="predicted"/>
<keyword evidence="2" id="KW-0813">Transport</keyword>
<accession>A0A0B7FCC8</accession>
<feature type="transmembrane region" description="Helical" evidence="6">
    <location>
        <begin position="333"/>
        <end position="352"/>
    </location>
</feature>
<feature type="transmembrane region" description="Helical" evidence="6">
    <location>
        <begin position="213"/>
        <end position="231"/>
    </location>
</feature>
<keyword evidence="5 6" id="KW-0472">Membrane</keyword>
<feature type="transmembrane region" description="Helical" evidence="6">
    <location>
        <begin position="500"/>
        <end position="520"/>
    </location>
</feature>
<evidence type="ECO:0000256" key="6">
    <source>
        <dbReference type="SAM" id="Phobius"/>
    </source>
</evidence>
<keyword evidence="3 6" id="KW-0812">Transmembrane</keyword>
<dbReference type="OrthoDB" id="28755at2759"/>
<dbReference type="InterPro" id="IPR036259">
    <property type="entry name" value="MFS_trans_sf"/>
</dbReference>
<dbReference type="Gene3D" id="1.20.1250.20">
    <property type="entry name" value="MFS general substrate transporter like domains"/>
    <property type="match status" value="1"/>
</dbReference>
<feature type="transmembrane region" description="Helical" evidence="6">
    <location>
        <begin position="24"/>
        <end position="46"/>
    </location>
</feature>
<dbReference type="Proteomes" id="UP000059188">
    <property type="component" value="Unassembled WGS sequence"/>
</dbReference>
<keyword evidence="8" id="KW-1185">Reference proteome</keyword>
<dbReference type="Pfam" id="PF13347">
    <property type="entry name" value="MFS_2"/>
    <property type="match status" value="1"/>
</dbReference>
<dbReference type="AlphaFoldDB" id="A0A0B7FCC8"/>
<dbReference type="SUPFAM" id="SSF103473">
    <property type="entry name" value="MFS general substrate transporter"/>
    <property type="match status" value="1"/>
</dbReference>
<dbReference type="PANTHER" id="PTHR19432">
    <property type="entry name" value="SUGAR TRANSPORTER"/>
    <property type="match status" value="1"/>
</dbReference>
<dbReference type="PANTHER" id="PTHR19432:SF91">
    <property type="entry name" value="GENERAL ALPHA-GLUCOSIDE PERMEASE"/>
    <property type="match status" value="1"/>
</dbReference>
<feature type="transmembrane region" description="Helical" evidence="6">
    <location>
        <begin position="540"/>
        <end position="560"/>
    </location>
</feature>
<sequence length="568" mass="61192">MGRNTSLPALALSTHSKMPTNKRVLGPTWVQLPLANLPILGTQFVWSAEMAFVSPYLLELGLTRAHMALVMLAAPFSGLIVQPIIGAIADASTSSWGRRRPFMLGGSVLSILSLMILSYAKEISAWITGGDNHASSLGLTQAIAIVAVYCIDFTLNATTAAARALAIDVLPTEFQSSSGAWASRMVGAGGIIGFYSGTAALPKLFPILGASQIAIMSFFASMALLVTQFSTSVCVTESVHTPAAPQHTLKSRRRTWIFDRFTTARHSLRSIPHEVKSVCAIQFFSWMGWFPAMFFGTVWIGDIYINEARRLGDPRSATDPTLRGEGTRIGSRAMFYGALLTLAASILLPYFVKDPDLRARGMESLSLGAEDESGAVRSAPPPRRLNFTIGLSLCWQLAHIMFGLLLLSTGFVTSVRAATTIFALQGLCSAATHWVPFAIIATAAHRDASRAVRPDEEYLARSSIREREYLLESCASERNHPGFAGDAPNRAGLFLGIHNVFVVLPQFLSISLSAIIFSLRDPERSVLGGAPTELADDQKISSLTVILSVGGLNSLVAAFLTKKLLKQS</sequence>
<feature type="transmembrane region" description="Helical" evidence="6">
    <location>
        <begin position="66"/>
        <end position="89"/>
    </location>
</feature>
<feature type="transmembrane region" description="Helical" evidence="6">
    <location>
        <begin position="101"/>
        <end position="120"/>
    </location>
</feature>
<organism evidence="7 8">
    <name type="scientific">Thanatephorus cucumeris (strain AG1-IB / isolate 7/3/14)</name>
    <name type="common">Lettuce bottom rot fungus</name>
    <name type="synonym">Rhizoctonia solani</name>
    <dbReference type="NCBI Taxonomy" id="1108050"/>
    <lineage>
        <taxon>Eukaryota</taxon>
        <taxon>Fungi</taxon>
        <taxon>Dikarya</taxon>
        <taxon>Basidiomycota</taxon>
        <taxon>Agaricomycotina</taxon>
        <taxon>Agaricomycetes</taxon>
        <taxon>Cantharellales</taxon>
        <taxon>Ceratobasidiaceae</taxon>
        <taxon>Rhizoctonia</taxon>
        <taxon>Rhizoctonia solani AG-1</taxon>
    </lineage>
</organism>
<gene>
    <name evidence="7" type="ORF">RSOLAG1IB_01228</name>
</gene>